<feature type="domain" description="DUF305" evidence="1">
    <location>
        <begin position="5"/>
        <end position="163"/>
    </location>
</feature>
<dbReference type="EMBL" id="CP130144">
    <property type="protein sequence ID" value="WNZ46028.1"/>
    <property type="molecule type" value="Genomic_DNA"/>
</dbReference>
<reference evidence="2" key="1">
    <citation type="journal article" date="2023" name="Plants (Basel)">
        <title>Genomic Analysis of Leptolyngbya boryana CZ1 Reveals Efficient Carbon Fixation Modules.</title>
        <authorList>
            <person name="Bai X."/>
            <person name="Wang H."/>
            <person name="Cheng W."/>
            <person name="Wang J."/>
            <person name="Ma M."/>
            <person name="Hu H."/>
            <person name="Song Z."/>
            <person name="Ma H."/>
            <person name="Fan Y."/>
            <person name="Du C."/>
            <person name="Xu J."/>
        </authorList>
    </citation>
    <scope>NUCLEOTIDE SEQUENCE</scope>
    <source>
        <strain evidence="2">CZ1</strain>
    </source>
</reference>
<accession>A0AA97ANT0</accession>
<proteinExistence type="predicted"/>
<protein>
    <submittedName>
        <fullName evidence="2">DUF305 domain-containing protein</fullName>
    </submittedName>
</protein>
<dbReference type="Gene3D" id="1.20.1260.10">
    <property type="match status" value="1"/>
</dbReference>
<dbReference type="InterPro" id="IPR005183">
    <property type="entry name" value="DUF305_CopM-like"/>
</dbReference>
<dbReference type="RefSeq" id="WP_242044875.1">
    <property type="nucleotide sequence ID" value="NZ_CP130144.1"/>
</dbReference>
<reference evidence="2" key="2">
    <citation type="submission" date="2023-07" db="EMBL/GenBank/DDBJ databases">
        <authorList>
            <person name="Bai X.-H."/>
            <person name="Wang H.-H."/>
            <person name="Wang J."/>
            <person name="Ma M.-Y."/>
            <person name="Hu H.-H."/>
            <person name="Song Z.-L."/>
            <person name="Ma H.-G."/>
            <person name="Fan Y."/>
            <person name="Du C.-Y."/>
            <person name="Xu J.-C."/>
        </authorList>
    </citation>
    <scope>NUCLEOTIDE SEQUENCE</scope>
    <source>
        <strain evidence="2">CZ1</strain>
    </source>
</reference>
<dbReference type="Pfam" id="PF03713">
    <property type="entry name" value="DUF305"/>
    <property type="match status" value="1"/>
</dbReference>
<dbReference type="PANTHER" id="PTHR36933:SF1">
    <property type="entry name" value="SLL0788 PROTEIN"/>
    <property type="match status" value="1"/>
</dbReference>
<evidence type="ECO:0000313" key="2">
    <source>
        <dbReference type="EMBL" id="WNZ46028.1"/>
    </source>
</evidence>
<gene>
    <name evidence="2" type="ORF">Q2T42_30015</name>
</gene>
<dbReference type="AlphaFoldDB" id="A0AA97ANT0"/>
<name>A0AA97ANT0_LEPBY</name>
<sequence length="169" mass="19703">MGQVDRHFIERMIPHHEEAVEMAQLASSRAKHSEIKRLAASIIQDQTREINQMRTWYKAWYGTNVPAVSSGMGRMGNRSGMMGNHSDRMGMHQSGMSMEMDLQALKNAPDFDREFIRQMVPHHQMAVHMAQMLLNRTNRPDMRNLAQSMIKSQTAEITQMQQWNQAWYR</sequence>
<dbReference type="InterPro" id="IPR012347">
    <property type="entry name" value="Ferritin-like"/>
</dbReference>
<dbReference type="PANTHER" id="PTHR36933">
    <property type="entry name" value="SLL0788 PROTEIN"/>
    <property type="match status" value="1"/>
</dbReference>
<organism evidence="2">
    <name type="scientific">Leptolyngbya boryana CZ1</name>
    <dbReference type="NCBI Taxonomy" id="3060204"/>
    <lineage>
        <taxon>Bacteria</taxon>
        <taxon>Bacillati</taxon>
        <taxon>Cyanobacteriota</taxon>
        <taxon>Cyanophyceae</taxon>
        <taxon>Leptolyngbyales</taxon>
        <taxon>Leptolyngbyaceae</taxon>
        <taxon>Leptolyngbya group</taxon>
        <taxon>Leptolyngbya</taxon>
    </lineage>
</organism>
<evidence type="ECO:0000259" key="1">
    <source>
        <dbReference type="Pfam" id="PF03713"/>
    </source>
</evidence>